<evidence type="ECO:0000256" key="7">
    <source>
        <dbReference type="PIRNR" id="PIRNR038996"/>
    </source>
</evidence>
<dbReference type="InterPro" id="IPR008254">
    <property type="entry name" value="Flavodoxin/NO_synth"/>
</dbReference>
<dbReference type="PROSITE" id="PS00201">
    <property type="entry name" value="FLAVODOXIN"/>
    <property type="match status" value="1"/>
</dbReference>
<dbReference type="InterPro" id="IPR029039">
    <property type="entry name" value="Flavoprotein-like_sf"/>
</dbReference>
<evidence type="ECO:0000256" key="6">
    <source>
        <dbReference type="ARBA" id="ARBA00022982"/>
    </source>
</evidence>
<dbReference type="EMBL" id="CM001376">
    <property type="protein sequence ID" value="EHM13898.1"/>
    <property type="molecule type" value="Genomic_DNA"/>
</dbReference>
<dbReference type="InterPro" id="IPR001226">
    <property type="entry name" value="Flavodoxin_CS"/>
</dbReference>
<protein>
    <recommendedName>
        <fullName evidence="7">Flavodoxin</fullName>
    </recommendedName>
</protein>
<dbReference type="NCBIfam" id="NF006739">
    <property type="entry name" value="PRK09267.1-5"/>
    <property type="match status" value="1"/>
</dbReference>
<dbReference type="NCBIfam" id="TIGR01752">
    <property type="entry name" value="flav_long"/>
    <property type="match status" value="1"/>
</dbReference>
<dbReference type="Pfam" id="PF00258">
    <property type="entry name" value="Flavodoxin_1"/>
    <property type="match status" value="1"/>
</dbReference>
<dbReference type="PANTHER" id="PTHR42809:SF1">
    <property type="entry name" value="FLAVODOXIN 1"/>
    <property type="match status" value="1"/>
</dbReference>
<name>H0UJD1_9BACT</name>
<dbReference type="PROSITE" id="PS50902">
    <property type="entry name" value="FLAVODOXIN_LIKE"/>
    <property type="match status" value="1"/>
</dbReference>
<dbReference type="InterPro" id="IPR010086">
    <property type="entry name" value="Flavodoxin_lc"/>
</dbReference>
<feature type="domain" description="Flavodoxin-like" evidence="8">
    <location>
        <begin position="3"/>
        <end position="159"/>
    </location>
</feature>
<dbReference type="GO" id="GO:0009055">
    <property type="term" value="F:electron transfer activity"/>
    <property type="evidence" value="ECO:0007669"/>
    <property type="project" value="UniProtKB-UniRule"/>
</dbReference>
<dbReference type="GO" id="GO:0010181">
    <property type="term" value="F:FMN binding"/>
    <property type="evidence" value="ECO:0007669"/>
    <property type="project" value="UniProtKB-UniRule"/>
</dbReference>
<accession>H0UJD1</accession>
<evidence type="ECO:0000313" key="10">
    <source>
        <dbReference type="Proteomes" id="UP000003806"/>
    </source>
</evidence>
<dbReference type="PANTHER" id="PTHR42809">
    <property type="entry name" value="FLAVODOXIN 2"/>
    <property type="match status" value="1"/>
</dbReference>
<dbReference type="AlphaFoldDB" id="H0UJD1"/>
<evidence type="ECO:0000259" key="8">
    <source>
        <dbReference type="PROSITE" id="PS50902"/>
    </source>
</evidence>
<evidence type="ECO:0000256" key="4">
    <source>
        <dbReference type="ARBA" id="ARBA00022630"/>
    </source>
</evidence>
<gene>
    <name evidence="9" type="ORF">JonanDRAFT_1539</name>
</gene>
<keyword evidence="5 7" id="KW-0288">FMN</keyword>
<dbReference type="PIRSF" id="PIRSF038996">
    <property type="entry name" value="FldA"/>
    <property type="match status" value="1"/>
</dbReference>
<dbReference type="RefSeq" id="WP_008519751.1">
    <property type="nucleotide sequence ID" value="NZ_CM001376.1"/>
</dbReference>
<evidence type="ECO:0000256" key="5">
    <source>
        <dbReference type="ARBA" id="ARBA00022643"/>
    </source>
</evidence>
<dbReference type="Proteomes" id="UP000003806">
    <property type="component" value="Chromosome"/>
</dbReference>
<reference evidence="9 10" key="1">
    <citation type="submission" date="2011-11" db="EMBL/GenBank/DDBJ databases">
        <title>The Noncontiguous Finished genome of Jonquetella anthropi DSM 22815.</title>
        <authorList>
            <consortium name="US DOE Joint Genome Institute (JGI-PGF)"/>
            <person name="Lucas S."/>
            <person name="Copeland A."/>
            <person name="Lapidus A."/>
            <person name="Glavina del Rio T."/>
            <person name="Dalin E."/>
            <person name="Tice H."/>
            <person name="Bruce D."/>
            <person name="Goodwin L."/>
            <person name="Pitluck S."/>
            <person name="Peters L."/>
            <person name="Mikhailova N."/>
            <person name="Held B."/>
            <person name="Kyrpides N."/>
            <person name="Mavromatis K."/>
            <person name="Ivanova N."/>
            <person name="Markowitz V."/>
            <person name="Cheng J.-F."/>
            <person name="Hugenholtz P."/>
            <person name="Woyke T."/>
            <person name="Wu D."/>
            <person name="Gronow S."/>
            <person name="Wellnitz S."/>
            <person name="Brambilla E."/>
            <person name="Klenk H.-P."/>
            <person name="Eisen J.A."/>
        </authorList>
    </citation>
    <scope>NUCLEOTIDE SEQUENCE [LARGE SCALE GENOMIC DNA]</scope>
    <source>
        <strain evidence="9 10">DSM 22815</strain>
    </source>
</reference>
<dbReference type="SUPFAM" id="SSF52218">
    <property type="entry name" value="Flavoproteins"/>
    <property type="match status" value="1"/>
</dbReference>
<keyword evidence="6 7" id="KW-0249">Electron transport</keyword>
<dbReference type="HOGENOM" id="CLU_051402_1_0_0"/>
<keyword evidence="4 7" id="KW-0285">Flavoprotein</keyword>
<evidence type="ECO:0000313" key="9">
    <source>
        <dbReference type="EMBL" id="EHM13898.1"/>
    </source>
</evidence>
<evidence type="ECO:0000256" key="2">
    <source>
        <dbReference type="ARBA" id="ARBA00005267"/>
    </source>
</evidence>
<keyword evidence="3 7" id="KW-0813">Transport</keyword>
<keyword evidence="10" id="KW-1185">Reference proteome</keyword>
<dbReference type="Gene3D" id="3.40.50.360">
    <property type="match status" value="1"/>
</dbReference>
<proteinExistence type="inferred from homology"/>
<dbReference type="InterPro" id="IPR050619">
    <property type="entry name" value="Flavodoxin"/>
</dbReference>
<sequence length="163" mass="17112">MKIGVFYGSTTGVTQEAAETIAEKLGADVKNVAEAEASDFDGYDVLVLGSSTWGLGDLQDDWADFLPKVASSNLSGKKIALFACGDQVGYSDTFGDAIAEIHDQLASSGAAFIGAWPADGYEGTGRALKDGKFVGLMLDDNNQSDQTADRISGWVDQIKGEMA</sequence>
<dbReference type="STRING" id="885272.JonanDRAFT_1539"/>
<dbReference type="eggNOG" id="COG0716">
    <property type="taxonomic scope" value="Bacteria"/>
</dbReference>
<dbReference type="OrthoDB" id="9790745at2"/>
<comment type="cofactor">
    <cofactor evidence="1 7">
        <name>FMN</name>
        <dbReference type="ChEBI" id="CHEBI:58210"/>
    </cofactor>
</comment>
<evidence type="ECO:0000256" key="3">
    <source>
        <dbReference type="ARBA" id="ARBA00022448"/>
    </source>
</evidence>
<evidence type="ECO:0000256" key="1">
    <source>
        <dbReference type="ARBA" id="ARBA00001917"/>
    </source>
</evidence>
<comment type="similarity">
    <text evidence="2 7">Belongs to the flavodoxin family.</text>
</comment>
<comment type="function">
    <text evidence="7">Low-potential electron donor to a number of redox enzymes.</text>
</comment>
<organism evidence="9 10">
    <name type="scientific">Jonquetella anthropi DSM 22815</name>
    <dbReference type="NCBI Taxonomy" id="885272"/>
    <lineage>
        <taxon>Bacteria</taxon>
        <taxon>Thermotogati</taxon>
        <taxon>Synergistota</taxon>
        <taxon>Synergistia</taxon>
        <taxon>Synergistales</taxon>
        <taxon>Dethiosulfovibrionaceae</taxon>
        <taxon>Jonquetella</taxon>
    </lineage>
</organism>